<evidence type="ECO:0000256" key="1">
    <source>
        <dbReference type="ARBA" id="ARBA00008846"/>
    </source>
</evidence>
<organism evidence="4 5">
    <name type="scientific">Vanessa tameamea</name>
    <name type="common">Kamehameha butterfly</name>
    <dbReference type="NCBI Taxonomy" id="334116"/>
    <lineage>
        <taxon>Eukaryota</taxon>
        <taxon>Metazoa</taxon>
        <taxon>Ecdysozoa</taxon>
        <taxon>Arthropoda</taxon>
        <taxon>Hexapoda</taxon>
        <taxon>Insecta</taxon>
        <taxon>Pterygota</taxon>
        <taxon>Neoptera</taxon>
        <taxon>Endopterygota</taxon>
        <taxon>Lepidoptera</taxon>
        <taxon>Glossata</taxon>
        <taxon>Ditrysia</taxon>
        <taxon>Papilionoidea</taxon>
        <taxon>Nymphalidae</taxon>
        <taxon>Nymphalinae</taxon>
        <taxon>Vanessa</taxon>
    </lineage>
</organism>
<dbReference type="InterPro" id="IPR027417">
    <property type="entry name" value="P-loop_NTPase"/>
</dbReference>
<dbReference type="SMART" id="SM00173">
    <property type="entry name" value="RAS"/>
    <property type="match status" value="1"/>
</dbReference>
<dbReference type="RefSeq" id="XP_026494140.2">
    <property type="nucleotide sequence ID" value="XM_026638355.2"/>
</dbReference>
<dbReference type="Proteomes" id="UP001652626">
    <property type="component" value="Chromosome 16"/>
</dbReference>
<dbReference type="OrthoDB" id="5239715at2759"/>
<feature type="compositionally biased region" description="Low complexity" evidence="3">
    <location>
        <begin position="15"/>
        <end position="33"/>
    </location>
</feature>
<dbReference type="OMA" id="MHARNAM"/>
<evidence type="ECO:0000256" key="2">
    <source>
        <dbReference type="ARBA" id="ARBA00022553"/>
    </source>
</evidence>
<reference evidence="5" key="1">
    <citation type="submission" date="2025-08" db="UniProtKB">
        <authorList>
            <consortium name="RefSeq"/>
        </authorList>
    </citation>
    <scope>IDENTIFICATION</scope>
    <source>
        <tissue evidence="5">Whole body</tissue>
    </source>
</reference>
<dbReference type="SUPFAM" id="SSF52540">
    <property type="entry name" value="P-loop containing nucleoside triphosphate hydrolases"/>
    <property type="match status" value="1"/>
</dbReference>
<keyword evidence="4" id="KW-1185">Reference proteome</keyword>
<dbReference type="Pfam" id="PF00071">
    <property type="entry name" value="Ras"/>
    <property type="match status" value="1"/>
</dbReference>
<sequence length="398" mass="44709">MATDGRTKRSQSICAPASASMEALAAPMETTPAPRRRPATRSQSARITGGRSVRHRRQQQQQQLDRETRARYSSEPRLAEAETPPQVRRQASARRRPPAGQHSQPRRSNAFLDVPRTTHQQPEEEPDEDSYRLRTFNITQKGGIVNRGDSFRRRRSRSGSLAPSSPAQSAPESQERRPVACHRVAMVGAPGVGKTALISQFQTSECINAYDRQRDIDSSEQKVSIMLNGEESELYFVNCTSTKEEIDRSEPPDAFVVIYSVVDKASFQKAEQELARLIDFDMLRARPALLVGNKIDLARSRAVSTQDGKCLACTYKAKFIEVSVGINHNVDELLVGILNQIRLKRQQYSADGGRESSPAHWYKSRGVVRASMKARQMLTWIFGKEDSKFKNCENLHVL</sequence>
<evidence type="ECO:0000256" key="3">
    <source>
        <dbReference type="SAM" id="MobiDB-lite"/>
    </source>
</evidence>
<dbReference type="GeneID" id="113399262"/>
<gene>
    <name evidence="5" type="primary">LOC113399262</name>
</gene>
<dbReference type="PRINTS" id="PR00449">
    <property type="entry name" value="RASTRNSFRMNG"/>
</dbReference>
<protein>
    <submittedName>
        <fullName evidence="5">GTP-binding protein REM 1</fullName>
    </submittedName>
</protein>
<dbReference type="AlphaFoldDB" id="A0A8B8IAV0"/>
<dbReference type="GO" id="GO:0005525">
    <property type="term" value="F:GTP binding"/>
    <property type="evidence" value="ECO:0007669"/>
    <property type="project" value="InterPro"/>
</dbReference>
<dbReference type="InterPro" id="IPR051641">
    <property type="entry name" value="RGK_GTP-binding_reg"/>
</dbReference>
<feature type="compositionally biased region" description="Basic and acidic residues" evidence="3">
    <location>
        <begin position="64"/>
        <end position="80"/>
    </location>
</feature>
<dbReference type="PROSITE" id="PS51419">
    <property type="entry name" value="RAB"/>
    <property type="match status" value="1"/>
</dbReference>
<dbReference type="GO" id="GO:0005246">
    <property type="term" value="F:calcium channel regulator activity"/>
    <property type="evidence" value="ECO:0007669"/>
    <property type="project" value="TreeGrafter"/>
</dbReference>
<dbReference type="PANTHER" id="PTHR45775:SF1">
    <property type="entry name" value="RAD, GEM_KIR FAMILY MEMBER 3, ISOFORM E"/>
    <property type="match status" value="1"/>
</dbReference>
<dbReference type="InterPro" id="IPR001806">
    <property type="entry name" value="Small_GTPase"/>
</dbReference>
<feature type="compositionally biased region" description="Low complexity" evidence="3">
    <location>
        <begin position="158"/>
        <end position="172"/>
    </location>
</feature>
<feature type="region of interest" description="Disordered" evidence="3">
    <location>
        <begin position="1"/>
        <end position="178"/>
    </location>
</feature>
<evidence type="ECO:0000313" key="5">
    <source>
        <dbReference type="RefSeq" id="XP_026494140.2"/>
    </source>
</evidence>
<dbReference type="Gene3D" id="3.40.50.300">
    <property type="entry name" value="P-loop containing nucleotide triphosphate hydrolases"/>
    <property type="match status" value="1"/>
</dbReference>
<dbReference type="SMART" id="SM00175">
    <property type="entry name" value="RAB"/>
    <property type="match status" value="1"/>
</dbReference>
<proteinExistence type="inferred from homology"/>
<dbReference type="GO" id="GO:0005886">
    <property type="term" value="C:plasma membrane"/>
    <property type="evidence" value="ECO:0007669"/>
    <property type="project" value="TreeGrafter"/>
</dbReference>
<evidence type="ECO:0000313" key="4">
    <source>
        <dbReference type="Proteomes" id="UP001652626"/>
    </source>
</evidence>
<comment type="similarity">
    <text evidence="1">Belongs to the small GTPase superfamily. RGK family.</text>
</comment>
<dbReference type="GO" id="GO:0003924">
    <property type="term" value="F:GTPase activity"/>
    <property type="evidence" value="ECO:0007669"/>
    <property type="project" value="InterPro"/>
</dbReference>
<dbReference type="PROSITE" id="PS51421">
    <property type="entry name" value="RAS"/>
    <property type="match status" value="1"/>
</dbReference>
<name>A0A8B8IAV0_VANTA</name>
<dbReference type="PANTHER" id="PTHR45775">
    <property type="entry name" value="RAD, GEM/KIR FAMILY MEMBER 2, ISOFORM C"/>
    <property type="match status" value="1"/>
</dbReference>
<accession>A0A8B8IAV0</accession>
<keyword evidence="2" id="KW-0597">Phosphoprotein</keyword>